<dbReference type="Proteomes" id="UP000054558">
    <property type="component" value="Unassembled WGS sequence"/>
</dbReference>
<evidence type="ECO:0000256" key="1">
    <source>
        <dbReference type="ARBA" id="ARBA00006926"/>
    </source>
</evidence>
<evidence type="ECO:0000313" key="5">
    <source>
        <dbReference type="Proteomes" id="UP000054558"/>
    </source>
</evidence>
<evidence type="ECO:0000256" key="3">
    <source>
        <dbReference type="ARBA" id="ARBA00023002"/>
    </source>
</evidence>
<keyword evidence="3" id="KW-0560">Oxidoreductase</keyword>
<name>A0A1Y1I925_KLENI</name>
<evidence type="ECO:0000313" key="4">
    <source>
        <dbReference type="EMBL" id="GAQ87484.1"/>
    </source>
</evidence>
<dbReference type="PROSITE" id="PS51355">
    <property type="entry name" value="GLUTATHIONE_PEROXID_3"/>
    <property type="match status" value="1"/>
</dbReference>
<evidence type="ECO:0008006" key="6">
    <source>
        <dbReference type="Google" id="ProtNLM"/>
    </source>
</evidence>
<dbReference type="GO" id="GO:0004601">
    <property type="term" value="F:peroxidase activity"/>
    <property type="evidence" value="ECO:0007669"/>
    <property type="project" value="UniProtKB-KW"/>
</dbReference>
<dbReference type="STRING" id="105231.A0A1Y1I925"/>
<comment type="similarity">
    <text evidence="1">Belongs to the glutathione peroxidase family.</text>
</comment>
<dbReference type="InterPro" id="IPR036249">
    <property type="entry name" value="Thioredoxin-like_sf"/>
</dbReference>
<dbReference type="EMBL" id="DF237305">
    <property type="protein sequence ID" value="GAQ87484.1"/>
    <property type="molecule type" value="Genomic_DNA"/>
</dbReference>
<dbReference type="GO" id="GO:0006979">
    <property type="term" value="P:response to oxidative stress"/>
    <property type="evidence" value="ECO:0007669"/>
    <property type="project" value="InterPro"/>
</dbReference>
<dbReference type="PANTHER" id="PTHR11592">
    <property type="entry name" value="GLUTATHIONE PEROXIDASE"/>
    <property type="match status" value="1"/>
</dbReference>
<dbReference type="OMA" id="VEACICW"/>
<gene>
    <name evidence="4" type="ORF">KFL_003560110</name>
</gene>
<evidence type="ECO:0000256" key="2">
    <source>
        <dbReference type="ARBA" id="ARBA00022559"/>
    </source>
</evidence>
<keyword evidence="5" id="KW-1185">Reference proteome</keyword>
<sequence>MVAATCARLQPAILRGFESTKLSPVNGGPGQRQALAVPRRSRNSWSRLHSRCIRAAKAVVEPGPTADCSDQQRWTSNRFGPSRRELLVATTGGLIGLQTNVAEAQPKSLYGFTVKYKEEDLSLGKYKNMVRRTTSFSEIRFGRSQHSICVTPAKRELSGSSLLVQQVQRSGVRASCFPMQSVRRPGSRQQRRRTGLRILQFPVFDKIDVKGPAMSPVYDFLKSKQPGEIEWNYVKFLVDRNGVPVRRYKPGFDPVNFEEDLVATLAGRPLPPKQRVYLGAP</sequence>
<protein>
    <recommendedName>
        <fullName evidence="6">Glutathione peroxidase</fullName>
    </recommendedName>
</protein>
<organism evidence="4 5">
    <name type="scientific">Klebsormidium nitens</name>
    <name type="common">Green alga</name>
    <name type="synonym">Ulothrix nitens</name>
    <dbReference type="NCBI Taxonomy" id="105231"/>
    <lineage>
        <taxon>Eukaryota</taxon>
        <taxon>Viridiplantae</taxon>
        <taxon>Streptophyta</taxon>
        <taxon>Klebsormidiophyceae</taxon>
        <taxon>Klebsormidiales</taxon>
        <taxon>Klebsormidiaceae</taxon>
        <taxon>Klebsormidium</taxon>
    </lineage>
</organism>
<keyword evidence="2" id="KW-0575">Peroxidase</keyword>
<reference evidence="4 5" key="1">
    <citation type="journal article" date="2014" name="Nat. Commun.">
        <title>Klebsormidium flaccidum genome reveals primary factors for plant terrestrial adaptation.</title>
        <authorList>
            <person name="Hori K."/>
            <person name="Maruyama F."/>
            <person name="Fujisawa T."/>
            <person name="Togashi T."/>
            <person name="Yamamoto N."/>
            <person name="Seo M."/>
            <person name="Sato S."/>
            <person name="Yamada T."/>
            <person name="Mori H."/>
            <person name="Tajima N."/>
            <person name="Moriyama T."/>
            <person name="Ikeuchi M."/>
            <person name="Watanabe M."/>
            <person name="Wada H."/>
            <person name="Kobayashi K."/>
            <person name="Saito M."/>
            <person name="Masuda T."/>
            <person name="Sasaki-Sekimoto Y."/>
            <person name="Mashiguchi K."/>
            <person name="Awai K."/>
            <person name="Shimojima M."/>
            <person name="Masuda S."/>
            <person name="Iwai M."/>
            <person name="Nobusawa T."/>
            <person name="Narise T."/>
            <person name="Kondo S."/>
            <person name="Saito H."/>
            <person name="Sato R."/>
            <person name="Murakawa M."/>
            <person name="Ihara Y."/>
            <person name="Oshima-Yamada Y."/>
            <person name="Ohtaka K."/>
            <person name="Satoh M."/>
            <person name="Sonobe K."/>
            <person name="Ishii M."/>
            <person name="Ohtani R."/>
            <person name="Kanamori-Sato M."/>
            <person name="Honoki R."/>
            <person name="Miyazaki D."/>
            <person name="Mochizuki H."/>
            <person name="Umetsu J."/>
            <person name="Higashi K."/>
            <person name="Shibata D."/>
            <person name="Kamiya Y."/>
            <person name="Sato N."/>
            <person name="Nakamura Y."/>
            <person name="Tabata S."/>
            <person name="Ida S."/>
            <person name="Kurokawa K."/>
            <person name="Ohta H."/>
        </authorList>
    </citation>
    <scope>NUCLEOTIDE SEQUENCE [LARGE SCALE GENOMIC DNA]</scope>
    <source>
        <strain evidence="4 5">NIES-2285</strain>
    </source>
</reference>
<proteinExistence type="inferred from homology"/>
<dbReference type="Gene3D" id="3.40.30.10">
    <property type="entry name" value="Glutaredoxin"/>
    <property type="match status" value="1"/>
</dbReference>
<dbReference type="InterPro" id="IPR000889">
    <property type="entry name" value="Glutathione_peroxidase"/>
</dbReference>
<accession>A0A1Y1I925</accession>
<dbReference type="AlphaFoldDB" id="A0A1Y1I925"/>
<dbReference type="SUPFAM" id="SSF52833">
    <property type="entry name" value="Thioredoxin-like"/>
    <property type="match status" value="1"/>
</dbReference>
<dbReference type="PANTHER" id="PTHR11592:SF78">
    <property type="entry name" value="GLUTATHIONE PEROXIDASE"/>
    <property type="match status" value="1"/>
</dbReference>
<dbReference type="OrthoDB" id="446890at2759"/>